<keyword evidence="2" id="KW-1185">Reference proteome</keyword>
<dbReference type="Proteomes" id="UP000253769">
    <property type="component" value="Unassembled WGS sequence"/>
</dbReference>
<proteinExistence type="predicted"/>
<evidence type="ECO:0008006" key="3">
    <source>
        <dbReference type="Google" id="ProtNLM"/>
    </source>
</evidence>
<comment type="caution">
    <text evidence="1">The sequence shown here is derived from an EMBL/GenBank/DDBJ whole genome shotgun (WGS) entry which is preliminary data.</text>
</comment>
<protein>
    <recommendedName>
        <fullName evidence="3">Restriction endonuclease type IV Mrr domain-containing protein</fullName>
    </recommendedName>
</protein>
<dbReference type="OrthoDB" id="9181678at2"/>
<evidence type="ECO:0000313" key="2">
    <source>
        <dbReference type="Proteomes" id="UP000253769"/>
    </source>
</evidence>
<name>A0A369WVW2_9GAMM</name>
<dbReference type="EMBL" id="QQOH01000001">
    <property type="protein sequence ID" value="RDE25179.1"/>
    <property type="molecule type" value="Genomic_DNA"/>
</dbReference>
<accession>A0A369WVW2</accession>
<reference evidence="1 2" key="1">
    <citation type="submission" date="2018-07" db="EMBL/GenBank/DDBJ databases">
        <title>Motiliproteus coralliicola sp. nov., a bacterium isolated from Coral.</title>
        <authorList>
            <person name="Wang G."/>
        </authorList>
    </citation>
    <scope>NUCLEOTIDE SEQUENCE [LARGE SCALE GENOMIC DNA]</scope>
    <source>
        <strain evidence="1 2">C34</strain>
    </source>
</reference>
<sequence length="138" mass="15357">MNEHGFIRSIHRKLPTSVYAWKINDNYAGGVADAYYSGKAGDCWIEYKYLTKLPIRDSSKVTFGTSTQQKLWLKARFDEGRDVALVVGSQNGCVVLTGEDMALDHISRADFISRAVDKQAVIDFIINVTTTHTVSSGH</sequence>
<dbReference type="RefSeq" id="WP_114694775.1">
    <property type="nucleotide sequence ID" value="NZ_QQOH01000001.1"/>
</dbReference>
<dbReference type="AlphaFoldDB" id="A0A369WVW2"/>
<organism evidence="1 2">
    <name type="scientific">Motiliproteus coralliicola</name>
    <dbReference type="NCBI Taxonomy" id="2283196"/>
    <lineage>
        <taxon>Bacteria</taxon>
        <taxon>Pseudomonadati</taxon>
        <taxon>Pseudomonadota</taxon>
        <taxon>Gammaproteobacteria</taxon>
        <taxon>Oceanospirillales</taxon>
        <taxon>Oceanospirillaceae</taxon>
        <taxon>Motiliproteus</taxon>
    </lineage>
</organism>
<evidence type="ECO:0000313" key="1">
    <source>
        <dbReference type="EMBL" id="RDE25179.1"/>
    </source>
</evidence>
<gene>
    <name evidence="1" type="ORF">DV711_06375</name>
</gene>